<dbReference type="PRINTS" id="PR00081">
    <property type="entry name" value="GDHRDH"/>
</dbReference>
<evidence type="ECO:0000313" key="2">
    <source>
        <dbReference type="Proteomes" id="UP000015241"/>
    </source>
</evidence>
<proteinExistence type="predicted"/>
<dbReference type="PANTHER" id="PTHR45458">
    <property type="entry name" value="SHORT-CHAIN DEHYDROGENASE/REDUCTASE SDR"/>
    <property type="match status" value="1"/>
</dbReference>
<dbReference type="Proteomes" id="UP000015241">
    <property type="component" value="Unassembled WGS sequence"/>
</dbReference>
<dbReference type="PANTHER" id="PTHR45458:SF3">
    <property type="entry name" value="CHAIN DEHYDROGENASE (ATSC), PUTATIVE-RELATED"/>
    <property type="match status" value="1"/>
</dbReference>
<protein>
    <submittedName>
        <fullName evidence="1">NAD-binding protein</fullName>
    </submittedName>
</protein>
<gene>
    <name evidence="1" type="ORF">FOMPIDRAFT_58259</name>
</gene>
<dbReference type="Pfam" id="PF00106">
    <property type="entry name" value="adh_short"/>
    <property type="match status" value="1"/>
</dbReference>
<organism evidence="1 2">
    <name type="scientific">Fomitopsis schrenkii</name>
    <name type="common">Brown rot fungus</name>
    <dbReference type="NCBI Taxonomy" id="2126942"/>
    <lineage>
        <taxon>Eukaryota</taxon>
        <taxon>Fungi</taxon>
        <taxon>Dikarya</taxon>
        <taxon>Basidiomycota</taxon>
        <taxon>Agaricomycotina</taxon>
        <taxon>Agaricomycetes</taxon>
        <taxon>Polyporales</taxon>
        <taxon>Fomitopsis</taxon>
    </lineage>
</organism>
<accession>S8DPJ8</accession>
<dbReference type="FunCoup" id="S8DPJ8">
    <property type="interactions" value="128"/>
</dbReference>
<dbReference type="InterPro" id="IPR052184">
    <property type="entry name" value="SDR_enzymes"/>
</dbReference>
<name>S8DPJ8_FOMSC</name>
<dbReference type="Gene3D" id="3.40.50.720">
    <property type="entry name" value="NAD(P)-binding Rossmann-like Domain"/>
    <property type="match status" value="1"/>
</dbReference>
<dbReference type="InterPro" id="IPR002347">
    <property type="entry name" value="SDR_fam"/>
</dbReference>
<dbReference type="OrthoDB" id="9876299at2759"/>
<feature type="non-terminal residue" evidence="1">
    <location>
        <position position="205"/>
    </location>
</feature>
<dbReference type="eggNOG" id="KOG1611">
    <property type="taxonomic scope" value="Eukaryota"/>
</dbReference>
<dbReference type="InterPro" id="IPR036291">
    <property type="entry name" value="NAD(P)-bd_dom_sf"/>
</dbReference>
<dbReference type="GO" id="GO:0016616">
    <property type="term" value="F:oxidoreductase activity, acting on the CH-OH group of donors, NAD or NADP as acceptor"/>
    <property type="evidence" value="ECO:0007669"/>
    <property type="project" value="TreeGrafter"/>
</dbReference>
<dbReference type="AlphaFoldDB" id="S8DPJ8"/>
<reference evidence="1 2" key="1">
    <citation type="journal article" date="2012" name="Science">
        <title>The Paleozoic origin of enzymatic lignin decomposition reconstructed from 31 fungal genomes.</title>
        <authorList>
            <person name="Floudas D."/>
            <person name="Binder M."/>
            <person name="Riley R."/>
            <person name="Barry K."/>
            <person name="Blanchette R.A."/>
            <person name="Henrissat B."/>
            <person name="Martinez A.T."/>
            <person name="Otillar R."/>
            <person name="Spatafora J.W."/>
            <person name="Yadav J.S."/>
            <person name="Aerts A."/>
            <person name="Benoit I."/>
            <person name="Boyd A."/>
            <person name="Carlson A."/>
            <person name="Copeland A."/>
            <person name="Coutinho P.M."/>
            <person name="de Vries R.P."/>
            <person name="Ferreira P."/>
            <person name="Findley K."/>
            <person name="Foster B."/>
            <person name="Gaskell J."/>
            <person name="Glotzer D."/>
            <person name="Gorecki P."/>
            <person name="Heitman J."/>
            <person name="Hesse C."/>
            <person name="Hori C."/>
            <person name="Igarashi K."/>
            <person name="Jurgens J.A."/>
            <person name="Kallen N."/>
            <person name="Kersten P."/>
            <person name="Kohler A."/>
            <person name="Kuees U."/>
            <person name="Kumar T.K.A."/>
            <person name="Kuo A."/>
            <person name="LaButti K."/>
            <person name="Larrondo L.F."/>
            <person name="Lindquist E."/>
            <person name="Ling A."/>
            <person name="Lombard V."/>
            <person name="Lucas S."/>
            <person name="Lundell T."/>
            <person name="Martin R."/>
            <person name="McLaughlin D.J."/>
            <person name="Morgenstern I."/>
            <person name="Morin E."/>
            <person name="Murat C."/>
            <person name="Nagy L.G."/>
            <person name="Nolan M."/>
            <person name="Ohm R.A."/>
            <person name="Patyshakuliyeva A."/>
            <person name="Rokas A."/>
            <person name="Ruiz-Duenas F.J."/>
            <person name="Sabat G."/>
            <person name="Salamov A."/>
            <person name="Samejima M."/>
            <person name="Schmutz J."/>
            <person name="Slot J.C."/>
            <person name="St John F."/>
            <person name="Stenlid J."/>
            <person name="Sun H."/>
            <person name="Sun S."/>
            <person name="Syed K."/>
            <person name="Tsang A."/>
            <person name="Wiebenga A."/>
            <person name="Young D."/>
            <person name="Pisabarro A."/>
            <person name="Eastwood D.C."/>
            <person name="Martin F."/>
            <person name="Cullen D."/>
            <person name="Grigoriev I.V."/>
            <person name="Hibbett D.S."/>
        </authorList>
    </citation>
    <scope>NUCLEOTIDE SEQUENCE</scope>
    <source>
        <strain evidence="2">FP-58527</strain>
    </source>
</reference>
<dbReference type="InParanoid" id="S8DPJ8"/>
<dbReference type="SUPFAM" id="SSF51735">
    <property type="entry name" value="NAD(P)-binding Rossmann-fold domains"/>
    <property type="match status" value="1"/>
</dbReference>
<dbReference type="EMBL" id="KE504228">
    <property type="protein sequence ID" value="EPS94582.1"/>
    <property type="molecule type" value="Genomic_DNA"/>
</dbReference>
<dbReference type="HOGENOM" id="CLU_010194_9_2_1"/>
<sequence length="205" mass="22023">MPSFALIGASRGVGLELARQLSANANNTVVVTVRNKEKTPYLKSLQQERNGNLHIIEADVLDHRAMERAASEAGKITGGHVDVLIQNAARMETENMVKGLLDYDTSEKLDAEFIASFNVNVLGVIHSVNAFLPLLRKGTEKKIVVMGSEGGDCDMVWKSRLSNVAAYGVTKAAENMVATKYAAELESEGFIVVSISPGMVDVSGT</sequence>
<evidence type="ECO:0000313" key="1">
    <source>
        <dbReference type="EMBL" id="EPS94582.1"/>
    </source>
</evidence>
<keyword evidence="2" id="KW-1185">Reference proteome</keyword>